<name>A0A8X6WA21_TRICX</name>
<reference evidence="2" key="1">
    <citation type="submission" date="2020-08" db="EMBL/GenBank/DDBJ databases">
        <title>Multicomponent nature underlies the extraordinary mechanical properties of spider dragline silk.</title>
        <authorList>
            <person name="Kono N."/>
            <person name="Nakamura H."/>
            <person name="Mori M."/>
            <person name="Yoshida Y."/>
            <person name="Ohtoshi R."/>
            <person name="Malay A.D."/>
            <person name="Moran D.A.P."/>
            <person name="Tomita M."/>
            <person name="Numata K."/>
            <person name="Arakawa K."/>
        </authorList>
    </citation>
    <scope>NUCLEOTIDE SEQUENCE</scope>
</reference>
<comment type="caution">
    <text evidence="2">The sequence shown here is derived from an EMBL/GenBank/DDBJ whole genome shotgun (WGS) entry which is preliminary data.</text>
</comment>
<evidence type="ECO:0000313" key="3">
    <source>
        <dbReference type="Proteomes" id="UP000887159"/>
    </source>
</evidence>
<dbReference type="Pfam" id="PF20700">
    <property type="entry name" value="Mutator"/>
    <property type="match status" value="1"/>
</dbReference>
<gene>
    <name evidence="2" type="ORF">TNCV_4066061</name>
</gene>
<dbReference type="Proteomes" id="UP000887159">
    <property type="component" value="Unassembled WGS sequence"/>
</dbReference>
<protein>
    <submittedName>
        <fullName evidence="2">Uncharacterized protein LOC100901629</fullName>
    </submittedName>
</protein>
<accession>A0A8X6WA21</accession>
<dbReference type="EMBL" id="BMAU01021392">
    <property type="protein sequence ID" value="GFY30356.1"/>
    <property type="molecule type" value="Genomic_DNA"/>
</dbReference>
<evidence type="ECO:0000259" key="1">
    <source>
        <dbReference type="Pfam" id="PF20700"/>
    </source>
</evidence>
<evidence type="ECO:0000313" key="2">
    <source>
        <dbReference type="EMBL" id="GFY30356.1"/>
    </source>
</evidence>
<dbReference type="InterPro" id="IPR049012">
    <property type="entry name" value="Mutator_transp_dom"/>
</dbReference>
<organism evidence="2 3">
    <name type="scientific">Trichonephila clavipes</name>
    <name type="common">Golden silk orbweaver</name>
    <name type="synonym">Nephila clavipes</name>
    <dbReference type="NCBI Taxonomy" id="2585209"/>
    <lineage>
        <taxon>Eukaryota</taxon>
        <taxon>Metazoa</taxon>
        <taxon>Ecdysozoa</taxon>
        <taxon>Arthropoda</taxon>
        <taxon>Chelicerata</taxon>
        <taxon>Arachnida</taxon>
        <taxon>Araneae</taxon>
        <taxon>Araneomorphae</taxon>
        <taxon>Entelegynae</taxon>
        <taxon>Araneoidea</taxon>
        <taxon>Nephilidae</taxon>
        <taxon>Trichonephila</taxon>
    </lineage>
</organism>
<sequence length="91" mass="10458">MHNENCEANHFGNSGSMEVSGAIEIFQRSESLHVLRYTKFLGDGDARAYKTVNEMQPFRDTGIEKLECAVYVKKRMGTRLRALKLWVGYQK</sequence>
<dbReference type="AlphaFoldDB" id="A0A8X6WA21"/>
<feature type="domain" description="Mutator-like transposase" evidence="1">
    <location>
        <begin position="3"/>
        <end position="83"/>
    </location>
</feature>
<keyword evidence="3" id="KW-1185">Reference proteome</keyword>
<proteinExistence type="predicted"/>